<gene>
    <name evidence="2" type="ORF">A3I39_00850</name>
</gene>
<keyword evidence="1" id="KW-1133">Transmembrane helix</keyword>
<feature type="transmembrane region" description="Helical" evidence="1">
    <location>
        <begin position="6"/>
        <end position="24"/>
    </location>
</feature>
<evidence type="ECO:0000313" key="2">
    <source>
        <dbReference type="EMBL" id="OGN33350.1"/>
    </source>
</evidence>
<keyword evidence="1" id="KW-0472">Membrane</keyword>
<proteinExistence type="predicted"/>
<dbReference type="AlphaFoldDB" id="A0A1F8H843"/>
<dbReference type="Proteomes" id="UP000178155">
    <property type="component" value="Unassembled WGS sequence"/>
</dbReference>
<reference evidence="2 3" key="1">
    <citation type="journal article" date="2016" name="Nat. Commun.">
        <title>Thousands of microbial genomes shed light on interconnected biogeochemical processes in an aquifer system.</title>
        <authorList>
            <person name="Anantharaman K."/>
            <person name="Brown C.T."/>
            <person name="Hug L.A."/>
            <person name="Sharon I."/>
            <person name="Castelle C.J."/>
            <person name="Probst A.J."/>
            <person name="Thomas B.C."/>
            <person name="Singh A."/>
            <person name="Wilkins M.J."/>
            <person name="Karaoz U."/>
            <person name="Brodie E.L."/>
            <person name="Williams K.H."/>
            <person name="Hubbard S.S."/>
            <person name="Banfield J.F."/>
        </authorList>
    </citation>
    <scope>NUCLEOTIDE SEQUENCE [LARGE SCALE GENOMIC DNA]</scope>
</reference>
<sequence length="182" mass="20538">MKNKKLIIACIIVIVAGILASVYYKKSDKAEIPALDNGYLQTRIDGDLYAAKGQKLERLYYSAGTIQREEVKASRVPQGDSFYSFLGAYGNRLVSAYEASPVIEIFESNRRGAIISSVYSIDLGEVGLDKIMINDGKLLYVFYTEERHTPTFYYVLDLAQESLIEKQIEREEWYQLAGIPAP</sequence>
<comment type="caution">
    <text evidence="2">The sequence shown here is derived from an EMBL/GenBank/DDBJ whole genome shotgun (WGS) entry which is preliminary data.</text>
</comment>
<evidence type="ECO:0000313" key="3">
    <source>
        <dbReference type="Proteomes" id="UP000178155"/>
    </source>
</evidence>
<name>A0A1F8H843_9BACT</name>
<organism evidence="2 3">
    <name type="scientific">Candidatus Yanofskybacteria bacterium RIFCSPLOWO2_02_FULL_47_9b</name>
    <dbReference type="NCBI Taxonomy" id="1802708"/>
    <lineage>
        <taxon>Bacteria</taxon>
        <taxon>Candidatus Yanofskyibacteriota</taxon>
    </lineage>
</organism>
<protein>
    <submittedName>
        <fullName evidence="2">Uncharacterized protein</fullName>
    </submittedName>
</protein>
<evidence type="ECO:0000256" key="1">
    <source>
        <dbReference type="SAM" id="Phobius"/>
    </source>
</evidence>
<keyword evidence="1" id="KW-0812">Transmembrane</keyword>
<dbReference type="EMBL" id="MGKW01000032">
    <property type="protein sequence ID" value="OGN33350.1"/>
    <property type="molecule type" value="Genomic_DNA"/>
</dbReference>
<accession>A0A1F8H843</accession>